<evidence type="ECO:0000256" key="9">
    <source>
        <dbReference type="ARBA" id="ARBA00038345"/>
    </source>
</evidence>
<feature type="domain" description="ATP-grasp" evidence="15">
    <location>
        <begin position="109"/>
        <end position="316"/>
    </location>
</feature>
<dbReference type="SMART" id="SM01210">
    <property type="entry name" value="GARS_C"/>
    <property type="match status" value="1"/>
</dbReference>
<dbReference type="InterPro" id="IPR000115">
    <property type="entry name" value="PRibGlycinamide_synth"/>
</dbReference>
<dbReference type="InterPro" id="IPR037123">
    <property type="entry name" value="PRibGlycinamide_synth_C_sf"/>
</dbReference>
<name>A0ABV9QVR5_9GAMM</name>
<keyword evidence="7 12" id="KW-0658">Purine biosynthesis</keyword>
<evidence type="ECO:0000259" key="15">
    <source>
        <dbReference type="PROSITE" id="PS50975"/>
    </source>
</evidence>
<evidence type="ECO:0000256" key="1">
    <source>
        <dbReference type="ARBA" id="ARBA00001936"/>
    </source>
</evidence>
<evidence type="ECO:0000256" key="12">
    <source>
        <dbReference type="HAMAP-Rule" id="MF_00138"/>
    </source>
</evidence>
<dbReference type="Gene3D" id="3.40.50.20">
    <property type="match status" value="1"/>
</dbReference>
<evidence type="ECO:0000256" key="3">
    <source>
        <dbReference type="ARBA" id="ARBA00005174"/>
    </source>
</evidence>
<evidence type="ECO:0000256" key="13">
    <source>
        <dbReference type="PROSITE-ProRule" id="PRU00409"/>
    </source>
</evidence>
<comment type="cofactor">
    <cofactor evidence="2">
        <name>Mg(2+)</name>
        <dbReference type="ChEBI" id="CHEBI:18420"/>
    </cofactor>
</comment>
<dbReference type="PANTHER" id="PTHR43472:SF1">
    <property type="entry name" value="PHOSPHORIBOSYLAMINE--GLYCINE LIGASE, CHLOROPLASTIC"/>
    <property type="match status" value="1"/>
</dbReference>
<evidence type="ECO:0000256" key="8">
    <source>
        <dbReference type="ARBA" id="ARBA00022840"/>
    </source>
</evidence>
<dbReference type="RefSeq" id="WP_380021014.1">
    <property type="nucleotide sequence ID" value="NZ_JBHSHD010000008.1"/>
</dbReference>
<gene>
    <name evidence="12 16" type="primary">purD</name>
    <name evidence="16" type="ORF">ACFO6Q_11205</name>
</gene>
<proteinExistence type="inferred from homology"/>
<dbReference type="InterPro" id="IPR020560">
    <property type="entry name" value="PRibGlycinamide_synth_C-dom"/>
</dbReference>
<dbReference type="InterPro" id="IPR020561">
    <property type="entry name" value="PRibGlycinamid_synth_ATP-grasp"/>
</dbReference>
<dbReference type="InterPro" id="IPR020559">
    <property type="entry name" value="PRibGlycinamide_synth_CS"/>
</dbReference>
<evidence type="ECO:0000313" key="16">
    <source>
        <dbReference type="EMBL" id="MFC4820896.1"/>
    </source>
</evidence>
<comment type="cofactor">
    <cofactor evidence="1">
        <name>Mn(2+)</name>
        <dbReference type="ChEBI" id="CHEBI:29035"/>
    </cofactor>
</comment>
<comment type="pathway">
    <text evidence="3 12">Purine metabolism; IMP biosynthesis via de novo pathway; N(1)-(5-phospho-D-ribosyl)glycinamide from 5-phospho-alpha-D-ribose 1-diphosphate: step 2/2.</text>
</comment>
<dbReference type="Pfam" id="PF01071">
    <property type="entry name" value="GARS_A"/>
    <property type="match status" value="1"/>
</dbReference>
<dbReference type="HAMAP" id="MF_00138">
    <property type="entry name" value="GARS"/>
    <property type="match status" value="1"/>
</dbReference>
<dbReference type="PROSITE" id="PS00184">
    <property type="entry name" value="GARS"/>
    <property type="match status" value="1"/>
</dbReference>
<keyword evidence="5 12" id="KW-0436">Ligase</keyword>
<dbReference type="Gene3D" id="3.90.600.10">
    <property type="entry name" value="Phosphoribosylglycinamide synthetase, C-terminal domain"/>
    <property type="match status" value="1"/>
</dbReference>
<dbReference type="InterPro" id="IPR013815">
    <property type="entry name" value="ATP_grasp_subdomain_1"/>
</dbReference>
<comment type="similarity">
    <text evidence="9 12">Belongs to the GARS family.</text>
</comment>
<comment type="catalytic activity">
    <reaction evidence="12">
        <text>5-phospho-beta-D-ribosylamine + glycine + ATP = N(1)-(5-phospho-beta-D-ribosyl)glycinamide + ADP + phosphate + H(+)</text>
        <dbReference type="Rhea" id="RHEA:17453"/>
        <dbReference type="ChEBI" id="CHEBI:15378"/>
        <dbReference type="ChEBI" id="CHEBI:30616"/>
        <dbReference type="ChEBI" id="CHEBI:43474"/>
        <dbReference type="ChEBI" id="CHEBI:57305"/>
        <dbReference type="ChEBI" id="CHEBI:58681"/>
        <dbReference type="ChEBI" id="CHEBI:143788"/>
        <dbReference type="ChEBI" id="CHEBI:456216"/>
        <dbReference type="EC" id="6.3.4.13"/>
    </reaction>
</comment>
<feature type="region of interest" description="Disordered" evidence="14">
    <location>
        <begin position="213"/>
        <end position="235"/>
    </location>
</feature>
<dbReference type="Pfam" id="PF02844">
    <property type="entry name" value="GARS_N"/>
    <property type="match status" value="1"/>
</dbReference>
<keyword evidence="6 13" id="KW-0547">Nucleotide-binding</keyword>
<reference evidence="17" key="1">
    <citation type="journal article" date="2019" name="Int. J. Syst. Evol. Microbiol.">
        <title>The Global Catalogue of Microorganisms (GCM) 10K type strain sequencing project: providing services to taxonomists for standard genome sequencing and annotation.</title>
        <authorList>
            <consortium name="The Broad Institute Genomics Platform"/>
            <consortium name="The Broad Institute Genome Sequencing Center for Infectious Disease"/>
            <person name="Wu L."/>
            <person name="Ma J."/>
        </authorList>
    </citation>
    <scope>NUCLEOTIDE SEQUENCE [LARGE SCALE GENOMIC DNA]</scope>
    <source>
        <strain evidence="17">CCUG 30340</strain>
    </source>
</reference>
<comment type="caution">
    <text evidence="16">The sequence shown here is derived from an EMBL/GenBank/DDBJ whole genome shotgun (WGS) entry which is preliminary data.</text>
</comment>
<evidence type="ECO:0000256" key="5">
    <source>
        <dbReference type="ARBA" id="ARBA00022598"/>
    </source>
</evidence>
<dbReference type="Pfam" id="PF02843">
    <property type="entry name" value="GARS_C"/>
    <property type="match status" value="1"/>
</dbReference>
<dbReference type="InterPro" id="IPR011054">
    <property type="entry name" value="Rudment_hybrid_motif"/>
</dbReference>
<dbReference type="NCBIfam" id="TIGR00877">
    <property type="entry name" value="purD"/>
    <property type="match status" value="1"/>
</dbReference>
<evidence type="ECO:0000313" key="17">
    <source>
        <dbReference type="Proteomes" id="UP001595886"/>
    </source>
</evidence>
<dbReference type="SUPFAM" id="SSF52440">
    <property type="entry name" value="PreATP-grasp domain"/>
    <property type="match status" value="1"/>
</dbReference>
<dbReference type="Gene3D" id="3.30.470.20">
    <property type="entry name" value="ATP-grasp fold, B domain"/>
    <property type="match status" value="1"/>
</dbReference>
<dbReference type="SUPFAM" id="SSF51246">
    <property type="entry name" value="Rudiment single hybrid motif"/>
    <property type="match status" value="1"/>
</dbReference>
<dbReference type="EC" id="6.3.4.13" evidence="4 12"/>
<keyword evidence="17" id="KW-1185">Reference proteome</keyword>
<dbReference type="InterPro" id="IPR020562">
    <property type="entry name" value="PRibGlycinamide_synth_N"/>
</dbReference>
<dbReference type="Proteomes" id="UP001595886">
    <property type="component" value="Unassembled WGS sequence"/>
</dbReference>
<evidence type="ECO:0000256" key="4">
    <source>
        <dbReference type="ARBA" id="ARBA00013255"/>
    </source>
</evidence>
<dbReference type="GO" id="GO:0004637">
    <property type="term" value="F:phosphoribosylamine-glycine ligase activity"/>
    <property type="evidence" value="ECO:0007669"/>
    <property type="project" value="UniProtKB-EC"/>
</dbReference>
<dbReference type="PROSITE" id="PS50975">
    <property type="entry name" value="ATP_GRASP"/>
    <property type="match status" value="1"/>
</dbReference>
<evidence type="ECO:0000256" key="11">
    <source>
        <dbReference type="ARBA" id="ARBA00042864"/>
    </source>
</evidence>
<dbReference type="SMART" id="SM01209">
    <property type="entry name" value="GARS_A"/>
    <property type="match status" value="1"/>
</dbReference>
<protein>
    <recommendedName>
        <fullName evidence="4 12">Phosphoribosylamine--glycine ligase</fullName>
        <ecNumber evidence="4 12">6.3.4.13</ecNumber>
    </recommendedName>
    <alternativeName>
        <fullName evidence="12">GARS</fullName>
    </alternativeName>
    <alternativeName>
        <fullName evidence="10 12">Glycinamide ribonucleotide synthetase</fullName>
    </alternativeName>
    <alternativeName>
        <fullName evidence="11 12">Phosphoribosylglycinamide synthetase</fullName>
    </alternativeName>
</protein>
<evidence type="ECO:0000256" key="10">
    <source>
        <dbReference type="ARBA" id="ARBA00042242"/>
    </source>
</evidence>
<dbReference type="PANTHER" id="PTHR43472">
    <property type="entry name" value="PHOSPHORIBOSYLAMINE--GLYCINE LIGASE"/>
    <property type="match status" value="1"/>
</dbReference>
<dbReference type="SUPFAM" id="SSF56059">
    <property type="entry name" value="Glutathione synthetase ATP-binding domain-like"/>
    <property type="match status" value="1"/>
</dbReference>
<evidence type="ECO:0000256" key="2">
    <source>
        <dbReference type="ARBA" id="ARBA00001946"/>
    </source>
</evidence>
<sequence length="427" mass="44594">MKILVIGSGGREHALAWKLKQSPRVGEVIVAPGNAGTATEPGVRNADVAVTDVDGLLELALDEDVALTVVGPEAALAAGVVDRFRAGGLPCFGPTRIAAQLESSKAFAKDFLARHNIPTAHYAVFTELDRALAHVRERGAPIVIKADGLAAGKGVVVALTLADAEQALRDMLGAHAFGDASARVVVEEFLDGEEASYIVMSDGAHVLPLATSQDHKRRDEGDLGPNTGGMGAYSPAPVVTPDVERRILDEIVRPTIAGMAAEGAPFTGFLYVGLMIDRSGAPKVIEFNARLGDPETQPILLRLKSDLVELAEAALDGRLDALTAQWDPRPALGVVVAAAGYPGKVRSGDAIAGLDSPAGDDSKVFHAGTRLDAAGRVVTAGGRVLTVCALGQDIESARERAYAAARAITFDGAFHRRDIGHRALRRG</sequence>
<dbReference type="EMBL" id="JBHSHD010000008">
    <property type="protein sequence ID" value="MFC4820896.1"/>
    <property type="molecule type" value="Genomic_DNA"/>
</dbReference>
<evidence type="ECO:0000256" key="7">
    <source>
        <dbReference type="ARBA" id="ARBA00022755"/>
    </source>
</evidence>
<evidence type="ECO:0000256" key="6">
    <source>
        <dbReference type="ARBA" id="ARBA00022741"/>
    </source>
</evidence>
<accession>A0ABV9QVR5</accession>
<keyword evidence="8 13" id="KW-0067">ATP-binding</keyword>
<evidence type="ECO:0000256" key="14">
    <source>
        <dbReference type="SAM" id="MobiDB-lite"/>
    </source>
</evidence>
<dbReference type="InterPro" id="IPR011761">
    <property type="entry name" value="ATP-grasp"/>
</dbReference>
<organism evidence="16 17">
    <name type="scientific">Dokdonella ginsengisoli</name>
    <dbReference type="NCBI Taxonomy" id="363846"/>
    <lineage>
        <taxon>Bacteria</taxon>
        <taxon>Pseudomonadati</taxon>
        <taxon>Pseudomonadota</taxon>
        <taxon>Gammaproteobacteria</taxon>
        <taxon>Lysobacterales</taxon>
        <taxon>Rhodanobacteraceae</taxon>
        <taxon>Dokdonella</taxon>
    </lineage>
</organism>
<dbReference type="InterPro" id="IPR016185">
    <property type="entry name" value="PreATP-grasp_dom_sf"/>
</dbReference>
<dbReference type="Gene3D" id="3.30.1490.20">
    <property type="entry name" value="ATP-grasp fold, A domain"/>
    <property type="match status" value="1"/>
</dbReference>